<dbReference type="GO" id="GO:0006886">
    <property type="term" value="P:intracellular protein transport"/>
    <property type="evidence" value="ECO:0007669"/>
    <property type="project" value="InterPro"/>
</dbReference>
<keyword evidence="3" id="KW-1185">Reference proteome</keyword>
<comment type="caution">
    <text evidence="2">The sequence shown here is derived from an EMBL/GenBank/DDBJ whole genome shotgun (WGS) entry which is preliminary data.</text>
</comment>
<dbReference type="InterPro" id="IPR016024">
    <property type="entry name" value="ARM-type_fold"/>
</dbReference>
<gene>
    <name evidence="2" type="ORF">BKA59DRAFT_306750</name>
</gene>
<dbReference type="EMBL" id="JAGPXF010000007">
    <property type="protein sequence ID" value="KAH7236306.1"/>
    <property type="molecule type" value="Genomic_DNA"/>
</dbReference>
<proteinExistence type="predicted"/>
<reference evidence="2" key="1">
    <citation type="journal article" date="2021" name="Nat. Commun.">
        <title>Genetic determinants of endophytism in the Arabidopsis root mycobiome.</title>
        <authorList>
            <person name="Mesny F."/>
            <person name="Miyauchi S."/>
            <person name="Thiergart T."/>
            <person name="Pickel B."/>
            <person name="Atanasova L."/>
            <person name="Karlsson M."/>
            <person name="Huettel B."/>
            <person name="Barry K.W."/>
            <person name="Haridas S."/>
            <person name="Chen C."/>
            <person name="Bauer D."/>
            <person name="Andreopoulos W."/>
            <person name="Pangilinan J."/>
            <person name="LaButti K."/>
            <person name="Riley R."/>
            <person name="Lipzen A."/>
            <person name="Clum A."/>
            <person name="Drula E."/>
            <person name="Henrissat B."/>
            <person name="Kohler A."/>
            <person name="Grigoriev I.V."/>
            <person name="Martin F.M."/>
            <person name="Hacquard S."/>
        </authorList>
    </citation>
    <scope>NUCLEOTIDE SEQUENCE</scope>
    <source>
        <strain evidence="2">MPI-SDFR-AT-0068</strain>
    </source>
</reference>
<protein>
    <recommendedName>
        <fullName evidence="1">Importin N-terminal domain-containing protein</fullName>
    </recommendedName>
</protein>
<dbReference type="AlphaFoldDB" id="A0A8K0W7U9"/>
<dbReference type="InterPro" id="IPR011989">
    <property type="entry name" value="ARM-like"/>
</dbReference>
<feature type="domain" description="Importin N-terminal" evidence="1">
    <location>
        <begin position="24"/>
        <end position="51"/>
    </location>
</feature>
<sequence length="98" mass="11061">MDPAAVRSLLATSLDPDADSRRRAELQLKQIEEQPGFLECLLNILQAEQESSVRLSSMFIQLGCPSIRPLCACFISPALTLFYSSRYLRKEPRESIMV</sequence>
<dbReference type="GO" id="GO:0031267">
    <property type="term" value="F:small GTPase binding"/>
    <property type="evidence" value="ECO:0007669"/>
    <property type="project" value="InterPro"/>
</dbReference>
<dbReference type="Proteomes" id="UP000813427">
    <property type="component" value="Unassembled WGS sequence"/>
</dbReference>
<name>A0A8K0W7U9_9HYPO</name>
<dbReference type="PROSITE" id="PS50166">
    <property type="entry name" value="IMPORTIN_B_NT"/>
    <property type="match status" value="1"/>
</dbReference>
<evidence type="ECO:0000259" key="1">
    <source>
        <dbReference type="PROSITE" id="PS50166"/>
    </source>
</evidence>
<dbReference type="Gene3D" id="1.25.10.10">
    <property type="entry name" value="Leucine-rich Repeat Variant"/>
    <property type="match status" value="1"/>
</dbReference>
<dbReference type="InterPro" id="IPR001494">
    <property type="entry name" value="Importin-beta_N"/>
</dbReference>
<organism evidence="2 3">
    <name type="scientific">Fusarium tricinctum</name>
    <dbReference type="NCBI Taxonomy" id="61284"/>
    <lineage>
        <taxon>Eukaryota</taxon>
        <taxon>Fungi</taxon>
        <taxon>Dikarya</taxon>
        <taxon>Ascomycota</taxon>
        <taxon>Pezizomycotina</taxon>
        <taxon>Sordariomycetes</taxon>
        <taxon>Hypocreomycetidae</taxon>
        <taxon>Hypocreales</taxon>
        <taxon>Nectriaceae</taxon>
        <taxon>Fusarium</taxon>
        <taxon>Fusarium tricinctum species complex</taxon>
    </lineage>
</organism>
<evidence type="ECO:0000313" key="3">
    <source>
        <dbReference type="Proteomes" id="UP000813427"/>
    </source>
</evidence>
<accession>A0A8K0W7U9</accession>
<dbReference type="GO" id="GO:0005634">
    <property type="term" value="C:nucleus"/>
    <property type="evidence" value="ECO:0007669"/>
    <property type="project" value="UniProtKB-ARBA"/>
</dbReference>
<dbReference type="Pfam" id="PF03810">
    <property type="entry name" value="IBN_N"/>
    <property type="match status" value="1"/>
</dbReference>
<evidence type="ECO:0000313" key="2">
    <source>
        <dbReference type="EMBL" id="KAH7236306.1"/>
    </source>
</evidence>
<dbReference type="OrthoDB" id="760868at2759"/>
<dbReference type="SUPFAM" id="SSF48371">
    <property type="entry name" value="ARM repeat"/>
    <property type="match status" value="1"/>
</dbReference>